<sequence length="127" mass="14937">MVKFVVTTERRYWWTVKVRVPNADERRANQFEEFSFKVQFEDIGTEEADQILSEVNALPVEQRVTRQHDLLLRVVTNWDQDIVDEEGNAIPFDTPKLRALLDDGRFATGLWRAWGDSQRDEGGRRKN</sequence>
<name>A0A934IW59_9HYPH</name>
<keyword evidence="2" id="KW-1185">Reference proteome</keyword>
<accession>A0A934IW59</accession>
<evidence type="ECO:0000313" key="1">
    <source>
        <dbReference type="EMBL" id="MBJ3783417.1"/>
    </source>
</evidence>
<dbReference type="RefSeq" id="WP_198874654.1">
    <property type="nucleotide sequence ID" value="NZ_JAEKMH010000001.1"/>
</dbReference>
<proteinExistence type="predicted"/>
<dbReference type="EMBL" id="JAEKMH010000001">
    <property type="protein sequence ID" value="MBJ3783417.1"/>
    <property type="molecule type" value="Genomic_DNA"/>
</dbReference>
<dbReference type="AlphaFoldDB" id="A0A934IW59"/>
<dbReference type="Proteomes" id="UP000602124">
    <property type="component" value="Unassembled WGS sequence"/>
</dbReference>
<reference evidence="1" key="1">
    <citation type="submission" date="2020-12" db="EMBL/GenBank/DDBJ databases">
        <title>Devosia sp. MSA67 isolated from Mo River.</title>
        <authorList>
            <person name="Ma F."/>
            <person name="Zi Z."/>
        </authorList>
    </citation>
    <scope>NUCLEOTIDE SEQUENCE</scope>
    <source>
        <strain evidence="1">MSA67</strain>
    </source>
</reference>
<evidence type="ECO:0000313" key="2">
    <source>
        <dbReference type="Proteomes" id="UP000602124"/>
    </source>
</evidence>
<organism evidence="1 2">
    <name type="scientific">Devosia sediminis</name>
    <dbReference type="NCBI Taxonomy" id="2798801"/>
    <lineage>
        <taxon>Bacteria</taxon>
        <taxon>Pseudomonadati</taxon>
        <taxon>Pseudomonadota</taxon>
        <taxon>Alphaproteobacteria</taxon>
        <taxon>Hyphomicrobiales</taxon>
        <taxon>Devosiaceae</taxon>
        <taxon>Devosia</taxon>
    </lineage>
</organism>
<gene>
    <name evidence="1" type="ORF">JEQ47_01675</name>
</gene>
<protein>
    <submittedName>
        <fullName evidence="1">Uncharacterized protein</fullName>
    </submittedName>
</protein>
<comment type="caution">
    <text evidence="1">The sequence shown here is derived from an EMBL/GenBank/DDBJ whole genome shotgun (WGS) entry which is preliminary data.</text>
</comment>